<evidence type="ECO:0000256" key="1">
    <source>
        <dbReference type="ARBA" id="ARBA00004429"/>
    </source>
</evidence>
<dbReference type="PROSITE" id="PS50928">
    <property type="entry name" value="ABC_TM1"/>
    <property type="match status" value="1"/>
</dbReference>
<sequence>MSLTALFFQATLNTLGLALSALVLGLILAAVVALAELSKYKILAMATSSLVTLLRGLPEILVVFFIYFGVTHGIFLLTDQYIEIDPFLAGTIALSLIFAAYASQTLRGALIAIPKGQLEAAKAMGIGPARAFYRITLPQLWQHALPGLGNQWLVLLKDTALVALVGVNDLLRVSQLQAAKTFEPFTWYAMAGLIYLVITLISQQAMNYLKNRTSRHLPKVQA</sequence>
<dbReference type="InterPro" id="IPR051613">
    <property type="entry name" value="ABC_transp_permease_HisMQ"/>
</dbReference>
<comment type="caution">
    <text evidence="12">The sequence shown here is derived from an EMBL/GenBank/DDBJ whole genome shotgun (WGS) entry which is preliminary data.</text>
</comment>
<organism evidence="12 13">
    <name type="scientific">Pelagibaculum spongiae</name>
    <dbReference type="NCBI Taxonomy" id="2080658"/>
    <lineage>
        <taxon>Bacteria</taxon>
        <taxon>Pseudomonadati</taxon>
        <taxon>Pseudomonadota</taxon>
        <taxon>Gammaproteobacteria</taxon>
        <taxon>Oceanospirillales</taxon>
        <taxon>Pelagibaculum</taxon>
    </lineage>
</organism>
<dbReference type="GO" id="GO:0006865">
    <property type="term" value="P:amino acid transport"/>
    <property type="evidence" value="ECO:0007669"/>
    <property type="project" value="UniProtKB-KW"/>
</dbReference>
<protein>
    <submittedName>
        <fullName evidence="12">Arginine ABC transporter permease ArtQ</fullName>
    </submittedName>
</protein>
<keyword evidence="5" id="KW-0997">Cell inner membrane</keyword>
<evidence type="ECO:0000256" key="4">
    <source>
        <dbReference type="ARBA" id="ARBA00022475"/>
    </source>
</evidence>
<dbReference type="Proteomes" id="UP000244906">
    <property type="component" value="Unassembled WGS sequence"/>
</dbReference>
<keyword evidence="4" id="KW-1003">Cell membrane</keyword>
<gene>
    <name evidence="12" type="ORF">DC094_11475</name>
</gene>
<feature type="transmembrane region" description="Helical" evidence="10">
    <location>
        <begin position="84"/>
        <end position="102"/>
    </location>
</feature>
<keyword evidence="6 10" id="KW-0812">Transmembrane</keyword>
<dbReference type="NCBIfam" id="TIGR01726">
    <property type="entry name" value="HEQRo_perm_3TM"/>
    <property type="match status" value="1"/>
</dbReference>
<dbReference type="OrthoDB" id="9815029at2"/>
<evidence type="ECO:0000256" key="10">
    <source>
        <dbReference type="RuleBase" id="RU363032"/>
    </source>
</evidence>
<dbReference type="Gene3D" id="1.10.3720.10">
    <property type="entry name" value="MetI-like"/>
    <property type="match status" value="1"/>
</dbReference>
<dbReference type="InterPro" id="IPR000515">
    <property type="entry name" value="MetI-like"/>
</dbReference>
<keyword evidence="7" id="KW-0029">Amino-acid transport</keyword>
<evidence type="ECO:0000313" key="12">
    <source>
        <dbReference type="EMBL" id="PVZ68867.1"/>
    </source>
</evidence>
<keyword evidence="13" id="KW-1185">Reference proteome</keyword>
<evidence type="ECO:0000256" key="3">
    <source>
        <dbReference type="ARBA" id="ARBA00022448"/>
    </source>
</evidence>
<dbReference type="CDD" id="cd06261">
    <property type="entry name" value="TM_PBP2"/>
    <property type="match status" value="1"/>
</dbReference>
<name>A0A2V1GW33_9GAMM</name>
<evidence type="ECO:0000256" key="6">
    <source>
        <dbReference type="ARBA" id="ARBA00022692"/>
    </source>
</evidence>
<dbReference type="InterPro" id="IPR035906">
    <property type="entry name" value="MetI-like_sf"/>
</dbReference>
<evidence type="ECO:0000259" key="11">
    <source>
        <dbReference type="PROSITE" id="PS50928"/>
    </source>
</evidence>
<proteinExistence type="inferred from homology"/>
<dbReference type="PANTHER" id="PTHR30133">
    <property type="entry name" value="CATIONIC AMINO ACID TRANSPORTER, MEMBRANE COMPONENT"/>
    <property type="match status" value="1"/>
</dbReference>
<dbReference type="EMBL" id="QDDL01000004">
    <property type="protein sequence ID" value="PVZ68867.1"/>
    <property type="molecule type" value="Genomic_DNA"/>
</dbReference>
<evidence type="ECO:0000256" key="5">
    <source>
        <dbReference type="ARBA" id="ARBA00022519"/>
    </source>
</evidence>
<accession>A0A2V1GW33</accession>
<comment type="similarity">
    <text evidence="2">Belongs to the binding-protein-dependent transport system permease family. HisMQ subfamily.</text>
</comment>
<keyword evidence="8 10" id="KW-1133">Transmembrane helix</keyword>
<feature type="transmembrane region" description="Helical" evidence="10">
    <location>
        <begin position="56"/>
        <end position="78"/>
    </location>
</feature>
<dbReference type="GO" id="GO:0022857">
    <property type="term" value="F:transmembrane transporter activity"/>
    <property type="evidence" value="ECO:0007669"/>
    <property type="project" value="InterPro"/>
</dbReference>
<evidence type="ECO:0000256" key="8">
    <source>
        <dbReference type="ARBA" id="ARBA00022989"/>
    </source>
</evidence>
<dbReference type="RefSeq" id="WP_116687252.1">
    <property type="nucleotide sequence ID" value="NZ_CAWNYD010000004.1"/>
</dbReference>
<dbReference type="InterPro" id="IPR010065">
    <property type="entry name" value="AA_ABC_transptr_permease_3TM"/>
</dbReference>
<keyword evidence="9 10" id="KW-0472">Membrane</keyword>
<feature type="transmembrane region" description="Helical" evidence="10">
    <location>
        <begin position="12"/>
        <end position="35"/>
    </location>
</feature>
<comment type="subcellular location">
    <subcellularLocation>
        <location evidence="1">Cell inner membrane</location>
        <topology evidence="1">Multi-pass membrane protein</topology>
    </subcellularLocation>
    <subcellularLocation>
        <location evidence="10">Cell membrane</location>
        <topology evidence="10">Multi-pass membrane protein</topology>
    </subcellularLocation>
</comment>
<feature type="domain" description="ABC transmembrane type-1" evidence="11">
    <location>
        <begin position="11"/>
        <end position="206"/>
    </location>
</feature>
<dbReference type="GO" id="GO:0043190">
    <property type="term" value="C:ATP-binding cassette (ABC) transporter complex"/>
    <property type="evidence" value="ECO:0007669"/>
    <property type="project" value="InterPro"/>
</dbReference>
<dbReference type="PANTHER" id="PTHR30133:SF2">
    <property type="entry name" value="ARGININE ABC TRANSPORTER PERMEASE PROTEIN ARTQ"/>
    <property type="match status" value="1"/>
</dbReference>
<dbReference type="SUPFAM" id="SSF161098">
    <property type="entry name" value="MetI-like"/>
    <property type="match status" value="1"/>
</dbReference>
<dbReference type="Pfam" id="PF00528">
    <property type="entry name" value="BPD_transp_1"/>
    <property type="match status" value="1"/>
</dbReference>
<evidence type="ECO:0000256" key="7">
    <source>
        <dbReference type="ARBA" id="ARBA00022970"/>
    </source>
</evidence>
<dbReference type="AlphaFoldDB" id="A0A2V1GW33"/>
<evidence type="ECO:0000313" key="13">
    <source>
        <dbReference type="Proteomes" id="UP000244906"/>
    </source>
</evidence>
<evidence type="ECO:0000256" key="9">
    <source>
        <dbReference type="ARBA" id="ARBA00023136"/>
    </source>
</evidence>
<feature type="transmembrane region" description="Helical" evidence="10">
    <location>
        <begin position="185"/>
        <end position="206"/>
    </location>
</feature>
<reference evidence="12 13" key="1">
    <citation type="submission" date="2018-04" db="EMBL/GenBank/DDBJ databases">
        <title>Thalassorhabdus spongiae gen. nov., sp. nov., isolated from a marine sponge in South-West Iceland.</title>
        <authorList>
            <person name="Knobloch S."/>
            <person name="Daussin A."/>
            <person name="Johannsson R."/>
            <person name="Marteinsson V.T."/>
        </authorList>
    </citation>
    <scope>NUCLEOTIDE SEQUENCE [LARGE SCALE GENOMIC DNA]</scope>
    <source>
        <strain evidence="12 13">Hp12</strain>
    </source>
</reference>
<evidence type="ECO:0000256" key="2">
    <source>
        <dbReference type="ARBA" id="ARBA00010072"/>
    </source>
</evidence>
<keyword evidence="3 10" id="KW-0813">Transport</keyword>